<sequence length="331" mass="37639">MAEIIKYSGFAFKLLRTMPLYASLESSSGPPMVFCYCSLGTTLVALRYYLMAFRYYLNGLQSLSGPPMVFCYCSLGTTLMAFRYYLSGFRYYLKGPRYYLSGLRYYLSGLELRYYLKGLRYYLVALSAPPMVSSDCSLGTTLRALRYYLSGLETIQLCGSLHSSSRPLMVCWDCSLGTTLRALSAPPMVSWDCSLGTTLRALRYYLSGLETIQLCGSLHSSSRPPMVSWDSSLGTTLRALRYYLSGLEVHPYTYRNENQFLHFNFHQDPYAEYDYWINKIGVDGLFTYFTGNLHDFQEWTSPLSQDDGDDDGNAAKLFHKIATLVSPYKKG</sequence>
<dbReference type="EMBL" id="QGNW01000718">
    <property type="protein sequence ID" value="RVW64608.1"/>
    <property type="molecule type" value="Genomic_DNA"/>
</dbReference>
<feature type="transmembrane region" description="Helical" evidence="6">
    <location>
        <begin position="69"/>
        <end position="86"/>
    </location>
</feature>
<evidence type="ECO:0000256" key="3">
    <source>
        <dbReference type="ARBA" id="ARBA00022798"/>
    </source>
</evidence>
<keyword evidence="6" id="KW-0472">Membrane</keyword>
<evidence type="ECO:0000256" key="2">
    <source>
        <dbReference type="ARBA" id="ARBA00012247"/>
    </source>
</evidence>
<dbReference type="PANTHER" id="PTHR43620:SF7">
    <property type="entry name" value="GLYCEROPHOSPHODIESTER PHOSPHODIESTERASE GDPD5-RELATED"/>
    <property type="match status" value="1"/>
</dbReference>
<dbReference type="GO" id="GO:0006629">
    <property type="term" value="P:lipid metabolic process"/>
    <property type="evidence" value="ECO:0007669"/>
    <property type="project" value="InterPro"/>
</dbReference>
<comment type="caution">
    <text evidence="7">The sequence shown here is derived from an EMBL/GenBank/DDBJ whole genome shotgun (WGS) entry which is preliminary data.</text>
</comment>
<organism evidence="7 8">
    <name type="scientific">Vitis vinifera</name>
    <name type="common">Grape</name>
    <dbReference type="NCBI Taxonomy" id="29760"/>
    <lineage>
        <taxon>Eukaryota</taxon>
        <taxon>Viridiplantae</taxon>
        <taxon>Streptophyta</taxon>
        <taxon>Embryophyta</taxon>
        <taxon>Tracheophyta</taxon>
        <taxon>Spermatophyta</taxon>
        <taxon>Magnoliopsida</taxon>
        <taxon>eudicotyledons</taxon>
        <taxon>Gunneridae</taxon>
        <taxon>Pentapetalae</taxon>
        <taxon>rosids</taxon>
        <taxon>Vitales</taxon>
        <taxon>Vitaceae</taxon>
        <taxon>Viteae</taxon>
        <taxon>Vitis</taxon>
    </lineage>
</organism>
<name>A0A438FXE7_VITVI</name>
<protein>
    <recommendedName>
        <fullName evidence="2">glycerophosphodiester phosphodiesterase</fullName>
        <ecNumber evidence="2">3.1.4.46</ecNumber>
    </recommendedName>
</protein>
<dbReference type="Proteomes" id="UP000288805">
    <property type="component" value="Unassembled WGS sequence"/>
</dbReference>
<reference evidence="7 8" key="1">
    <citation type="journal article" date="2018" name="PLoS Genet.">
        <title>Population sequencing reveals clonal diversity and ancestral inbreeding in the grapevine cultivar Chardonnay.</title>
        <authorList>
            <person name="Roach M.J."/>
            <person name="Johnson D.L."/>
            <person name="Bohlmann J."/>
            <person name="van Vuuren H.J."/>
            <person name="Jones S.J."/>
            <person name="Pretorius I.S."/>
            <person name="Schmidt S.A."/>
            <person name="Borneman A.R."/>
        </authorList>
    </citation>
    <scope>NUCLEOTIDE SEQUENCE [LARGE SCALE GENOMIC DNA]</scope>
    <source>
        <strain evidence="8">cv. Chardonnay</strain>
        <tissue evidence="7">Leaf</tissue>
    </source>
</reference>
<dbReference type="AlphaFoldDB" id="A0A438FXE7"/>
<feature type="transmembrane region" description="Helical" evidence="6">
    <location>
        <begin position="31"/>
        <end position="57"/>
    </location>
</feature>
<keyword evidence="6" id="KW-0812">Transmembrane</keyword>
<accession>A0A438FXE7</accession>
<evidence type="ECO:0000256" key="4">
    <source>
        <dbReference type="ARBA" id="ARBA00022801"/>
    </source>
</evidence>
<gene>
    <name evidence="7" type="primary">GDPD5_1</name>
    <name evidence="7" type="ORF">CK203_048504</name>
</gene>
<evidence type="ECO:0000256" key="1">
    <source>
        <dbReference type="ARBA" id="ARBA00007277"/>
    </source>
</evidence>
<comment type="catalytic activity">
    <reaction evidence="5">
        <text>a sn-glycero-3-phosphodiester + H2O = an alcohol + sn-glycerol 3-phosphate + H(+)</text>
        <dbReference type="Rhea" id="RHEA:12969"/>
        <dbReference type="ChEBI" id="CHEBI:15377"/>
        <dbReference type="ChEBI" id="CHEBI:15378"/>
        <dbReference type="ChEBI" id="CHEBI:30879"/>
        <dbReference type="ChEBI" id="CHEBI:57597"/>
        <dbReference type="ChEBI" id="CHEBI:83408"/>
        <dbReference type="EC" id="3.1.4.46"/>
    </reaction>
</comment>
<evidence type="ECO:0000256" key="6">
    <source>
        <dbReference type="SAM" id="Phobius"/>
    </source>
</evidence>
<dbReference type="SUPFAM" id="SSF51695">
    <property type="entry name" value="PLC-like phosphodiesterases"/>
    <property type="match status" value="1"/>
</dbReference>
<comment type="similarity">
    <text evidence="1">Belongs to the glycerophosphoryl diester phosphodiesterase family.</text>
</comment>
<dbReference type="EC" id="3.1.4.46" evidence="2"/>
<keyword evidence="3" id="KW-0319">Glycerol metabolism</keyword>
<proteinExistence type="inferred from homology"/>
<keyword evidence="6" id="KW-1133">Transmembrane helix</keyword>
<dbReference type="GO" id="GO:0008889">
    <property type="term" value="F:glycerophosphodiester phosphodiesterase activity"/>
    <property type="evidence" value="ECO:0007669"/>
    <property type="project" value="UniProtKB-EC"/>
</dbReference>
<evidence type="ECO:0000313" key="7">
    <source>
        <dbReference type="EMBL" id="RVW64608.1"/>
    </source>
</evidence>
<keyword evidence="4" id="KW-0378">Hydrolase</keyword>
<dbReference type="Gene3D" id="3.20.20.190">
    <property type="entry name" value="Phosphatidylinositol (PI) phosphodiesterase"/>
    <property type="match status" value="1"/>
</dbReference>
<dbReference type="GO" id="GO:0006071">
    <property type="term" value="P:glycerol metabolic process"/>
    <property type="evidence" value="ECO:0007669"/>
    <property type="project" value="UniProtKB-KW"/>
</dbReference>
<dbReference type="PANTHER" id="PTHR43620">
    <property type="entry name" value="GLYCEROPHOSPHORYL DIESTER PHOSPHODIESTERASE"/>
    <property type="match status" value="1"/>
</dbReference>
<dbReference type="InterPro" id="IPR017946">
    <property type="entry name" value="PLC-like_Pdiesterase_TIM-brl"/>
</dbReference>
<evidence type="ECO:0000256" key="5">
    <source>
        <dbReference type="ARBA" id="ARBA00047512"/>
    </source>
</evidence>
<evidence type="ECO:0000313" key="8">
    <source>
        <dbReference type="Proteomes" id="UP000288805"/>
    </source>
</evidence>